<dbReference type="GO" id="GO:0003677">
    <property type="term" value="F:DNA binding"/>
    <property type="evidence" value="ECO:0007669"/>
    <property type="project" value="UniProtKB-KW"/>
</dbReference>
<evidence type="ECO:0000256" key="2">
    <source>
        <dbReference type="ARBA" id="ARBA00023125"/>
    </source>
</evidence>
<dbReference type="SMART" id="SM00347">
    <property type="entry name" value="HTH_MARR"/>
    <property type="match status" value="1"/>
</dbReference>
<protein>
    <submittedName>
        <fullName evidence="5">Transcriptional regulator</fullName>
    </submittedName>
</protein>
<dbReference type="PANTHER" id="PTHR42756">
    <property type="entry name" value="TRANSCRIPTIONAL REGULATOR, MARR"/>
    <property type="match status" value="1"/>
</dbReference>
<dbReference type="CDD" id="cd00090">
    <property type="entry name" value="HTH_ARSR"/>
    <property type="match status" value="1"/>
</dbReference>
<sequence length="167" mass="18883">MYSLQCNIIEDVMKPPRETSAGYLFNHLARLFGQALQERIQPLGLSIGVFPIMLHLWEGDGLTQKQLVKRVGIEQGTMANTLKRMERDGLVISQRDLRDGRRREIRLTEHGRALRSPALRIAVEQNALMLGGLTKEEQAQMLTLITKIIHNIEGSKIGEIDAAEETR</sequence>
<dbReference type="Proteomes" id="UP000217545">
    <property type="component" value="Chromosome"/>
</dbReference>
<evidence type="ECO:0000313" key="6">
    <source>
        <dbReference type="Proteomes" id="UP000217545"/>
    </source>
</evidence>
<dbReference type="Gene3D" id="1.10.10.10">
    <property type="entry name" value="Winged helix-like DNA-binding domain superfamily/Winged helix DNA-binding domain"/>
    <property type="match status" value="1"/>
</dbReference>
<dbReference type="EMBL" id="CP010784">
    <property type="protein sequence ID" value="ATF04925.1"/>
    <property type="molecule type" value="Genomic_DNA"/>
</dbReference>
<dbReference type="PROSITE" id="PS01117">
    <property type="entry name" value="HTH_MARR_1"/>
    <property type="match status" value="1"/>
</dbReference>
<reference evidence="5 6" key="1">
    <citation type="journal article" date="2017" name="Front. Microbiol.">
        <title>Phaeobacter piscinae sp. nov., a species of the Roseobacter group and potential aquaculture probiont.</title>
        <authorList>
            <person name="Sonnenschein E.C."/>
            <person name="Phippen C.B.W."/>
            <person name="Nielsen K.F."/>
            <person name="Mateiu R.V."/>
            <person name="Melchiorsen J."/>
            <person name="Gram L."/>
            <person name="Overmann J."/>
            <person name="Freese H.M."/>
        </authorList>
    </citation>
    <scope>NUCLEOTIDE SEQUENCE [LARGE SCALE GENOMIC DNA]</scope>
    <source>
        <strain evidence="5 6">P63</strain>
    </source>
</reference>
<proteinExistence type="predicted"/>
<dbReference type="PROSITE" id="PS50995">
    <property type="entry name" value="HTH_MARR_2"/>
    <property type="match status" value="1"/>
</dbReference>
<organism evidence="5 6">
    <name type="scientific">Phaeobacter gallaeciensis</name>
    <dbReference type="NCBI Taxonomy" id="60890"/>
    <lineage>
        <taxon>Bacteria</taxon>
        <taxon>Pseudomonadati</taxon>
        <taxon>Pseudomonadota</taxon>
        <taxon>Alphaproteobacteria</taxon>
        <taxon>Rhodobacterales</taxon>
        <taxon>Roseobacteraceae</taxon>
        <taxon>Phaeobacter</taxon>
    </lineage>
</organism>
<dbReference type="InterPro" id="IPR023187">
    <property type="entry name" value="Tscrpt_reg_MarR-type_CS"/>
</dbReference>
<dbReference type="InterPro" id="IPR000835">
    <property type="entry name" value="HTH_MarR-typ"/>
</dbReference>
<dbReference type="AlphaFoldDB" id="A0AAD0EC34"/>
<name>A0AAD0EC34_9RHOB</name>
<dbReference type="InterPro" id="IPR036390">
    <property type="entry name" value="WH_DNA-bd_sf"/>
</dbReference>
<dbReference type="Pfam" id="PF12802">
    <property type="entry name" value="MarR_2"/>
    <property type="match status" value="1"/>
</dbReference>
<keyword evidence="2" id="KW-0238">DNA-binding</keyword>
<dbReference type="InterPro" id="IPR036388">
    <property type="entry name" value="WH-like_DNA-bd_sf"/>
</dbReference>
<evidence type="ECO:0000256" key="3">
    <source>
        <dbReference type="ARBA" id="ARBA00023163"/>
    </source>
</evidence>
<feature type="domain" description="HTH marR-type" evidence="4">
    <location>
        <begin position="18"/>
        <end position="150"/>
    </location>
</feature>
<evidence type="ECO:0000313" key="5">
    <source>
        <dbReference type="EMBL" id="ATF04925.1"/>
    </source>
</evidence>
<dbReference type="InterPro" id="IPR011991">
    <property type="entry name" value="ArsR-like_HTH"/>
</dbReference>
<accession>A0AAD0EC34</accession>
<gene>
    <name evidence="5" type="ORF">PhaeoP63_00826</name>
</gene>
<dbReference type="GO" id="GO:0003700">
    <property type="term" value="F:DNA-binding transcription factor activity"/>
    <property type="evidence" value="ECO:0007669"/>
    <property type="project" value="InterPro"/>
</dbReference>
<dbReference type="PANTHER" id="PTHR42756:SF1">
    <property type="entry name" value="TRANSCRIPTIONAL REPRESSOR OF EMRAB OPERON"/>
    <property type="match status" value="1"/>
</dbReference>
<evidence type="ECO:0000256" key="1">
    <source>
        <dbReference type="ARBA" id="ARBA00023015"/>
    </source>
</evidence>
<keyword evidence="1" id="KW-0805">Transcription regulation</keyword>
<dbReference type="SUPFAM" id="SSF46785">
    <property type="entry name" value="Winged helix' DNA-binding domain"/>
    <property type="match status" value="1"/>
</dbReference>
<evidence type="ECO:0000259" key="4">
    <source>
        <dbReference type="PROSITE" id="PS50995"/>
    </source>
</evidence>
<dbReference type="PRINTS" id="PR00598">
    <property type="entry name" value="HTHMARR"/>
</dbReference>
<keyword evidence="3" id="KW-0804">Transcription</keyword>